<organism evidence="4 5">
    <name type="scientific">Acer saccharum</name>
    <name type="common">Sugar maple</name>
    <dbReference type="NCBI Taxonomy" id="4024"/>
    <lineage>
        <taxon>Eukaryota</taxon>
        <taxon>Viridiplantae</taxon>
        <taxon>Streptophyta</taxon>
        <taxon>Embryophyta</taxon>
        <taxon>Tracheophyta</taxon>
        <taxon>Spermatophyta</taxon>
        <taxon>Magnoliopsida</taxon>
        <taxon>eudicotyledons</taxon>
        <taxon>Gunneridae</taxon>
        <taxon>Pentapetalae</taxon>
        <taxon>rosids</taxon>
        <taxon>malvids</taxon>
        <taxon>Sapindales</taxon>
        <taxon>Sapindaceae</taxon>
        <taxon>Hippocastanoideae</taxon>
        <taxon>Acereae</taxon>
        <taxon>Acer</taxon>
    </lineage>
</organism>
<dbReference type="Pfam" id="PF12796">
    <property type="entry name" value="Ank_2"/>
    <property type="match status" value="1"/>
</dbReference>
<evidence type="ECO:0000313" key="4">
    <source>
        <dbReference type="EMBL" id="KAK0603290.1"/>
    </source>
</evidence>
<dbReference type="SMART" id="SM00248">
    <property type="entry name" value="ANK"/>
    <property type="match status" value="3"/>
</dbReference>
<dbReference type="InterPro" id="IPR036770">
    <property type="entry name" value="Ankyrin_rpt-contain_sf"/>
</dbReference>
<dbReference type="GO" id="GO:0005886">
    <property type="term" value="C:plasma membrane"/>
    <property type="evidence" value="ECO:0007669"/>
    <property type="project" value="TreeGrafter"/>
</dbReference>
<protein>
    <submittedName>
        <fullName evidence="4">Uncharacterized protein</fullName>
    </submittedName>
</protein>
<dbReference type="PROSITE" id="PS50088">
    <property type="entry name" value="ANK_REPEAT"/>
    <property type="match status" value="1"/>
</dbReference>
<dbReference type="Proteomes" id="UP001168877">
    <property type="component" value="Unassembled WGS sequence"/>
</dbReference>
<keyword evidence="2 3" id="KW-0040">ANK repeat</keyword>
<accession>A0AA39TB26</accession>
<evidence type="ECO:0000256" key="3">
    <source>
        <dbReference type="PROSITE-ProRule" id="PRU00023"/>
    </source>
</evidence>
<proteinExistence type="predicted"/>
<gene>
    <name evidence="4" type="ORF">LWI29_003411</name>
</gene>
<reference evidence="4" key="1">
    <citation type="journal article" date="2022" name="Plant J.">
        <title>Strategies of tolerance reflected in two North American maple genomes.</title>
        <authorList>
            <person name="McEvoy S.L."/>
            <person name="Sezen U.U."/>
            <person name="Trouern-Trend A."/>
            <person name="McMahon S.M."/>
            <person name="Schaberg P.G."/>
            <person name="Yang J."/>
            <person name="Wegrzyn J.L."/>
            <person name="Swenson N.G."/>
        </authorList>
    </citation>
    <scope>NUCLEOTIDE SEQUENCE</scope>
    <source>
        <strain evidence="4">NS2018</strain>
    </source>
</reference>
<keyword evidence="5" id="KW-1185">Reference proteome</keyword>
<reference evidence="4" key="2">
    <citation type="submission" date="2023-06" db="EMBL/GenBank/DDBJ databases">
        <authorList>
            <person name="Swenson N.G."/>
            <person name="Wegrzyn J.L."/>
            <person name="Mcevoy S.L."/>
        </authorList>
    </citation>
    <scope>NUCLEOTIDE SEQUENCE</scope>
    <source>
        <strain evidence="4">NS2018</strain>
        <tissue evidence="4">Leaf</tissue>
    </source>
</reference>
<evidence type="ECO:0000256" key="1">
    <source>
        <dbReference type="ARBA" id="ARBA00022737"/>
    </source>
</evidence>
<dbReference type="PANTHER" id="PTHR24186:SF36">
    <property type="entry name" value="SERINE_THREONINE-PROTEIN PHOSPHATASE 6 REGULATORY ANKYRIN REPEAT SUBUNIT A-LIKE"/>
    <property type="match status" value="1"/>
</dbReference>
<dbReference type="InterPro" id="IPR002110">
    <property type="entry name" value="Ankyrin_rpt"/>
</dbReference>
<evidence type="ECO:0000256" key="2">
    <source>
        <dbReference type="ARBA" id="ARBA00023043"/>
    </source>
</evidence>
<name>A0AA39TB26_ACESA</name>
<dbReference type="EMBL" id="JAUESC010000002">
    <property type="protein sequence ID" value="KAK0603290.1"/>
    <property type="molecule type" value="Genomic_DNA"/>
</dbReference>
<evidence type="ECO:0000313" key="5">
    <source>
        <dbReference type="Proteomes" id="UP001168877"/>
    </source>
</evidence>
<sequence>MLLIKDRSTAYKADNKGRTALHVAARHGQVNIMRELISICPGCCELVDKKGRNVLHHASKSKDRNAVRLVLRKPSLGNLINEKYKNGNTPFLLSVSLLSIINHQKVDRLVFNDRNENAV</sequence>
<comment type="caution">
    <text evidence="4">The sequence shown here is derived from an EMBL/GenBank/DDBJ whole genome shotgun (WGS) entry which is preliminary data.</text>
</comment>
<dbReference type="PROSITE" id="PS50297">
    <property type="entry name" value="ANK_REP_REGION"/>
    <property type="match status" value="1"/>
</dbReference>
<keyword evidence="1" id="KW-0677">Repeat</keyword>
<dbReference type="AlphaFoldDB" id="A0AA39TB26"/>
<dbReference type="PANTHER" id="PTHR24186">
    <property type="entry name" value="PROTEIN PHOSPHATASE 1 REGULATORY SUBUNIT"/>
    <property type="match status" value="1"/>
</dbReference>
<dbReference type="SUPFAM" id="SSF48403">
    <property type="entry name" value="Ankyrin repeat"/>
    <property type="match status" value="1"/>
</dbReference>
<dbReference type="Gene3D" id="1.25.40.20">
    <property type="entry name" value="Ankyrin repeat-containing domain"/>
    <property type="match status" value="1"/>
</dbReference>
<feature type="repeat" description="ANK" evidence="3">
    <location>
        <begin position="16"/>
        <end position="38"/>
    </location>
</feature>